<proteinExistence type="predicted"/>
<dbReference type="KEGG" id="bfo:118406950"/>
<evidence type="ECO:0000256" key="6">
    <source>
        <dbReference type="ARBA" id="ARBA00055283"/>
    </source>
</evidence>
<reference evidence="13" key="2">
    <citation type="submission" date="2025-08" db="UniProtKB">
        <authorList>
            <consortium name="RefSeq"/>
        </authorList>
    </citation>
    <scope>IDENTIFICATION</scope>
    <source>
        <strain evidence="13">S238N-H82</strain>
        <tissue evidence="13">Testes</tissue>
    </source>
</reference>
<dbReference type="Gene3D" id="1.10.8.270">
    <property type="entry name" value="putative rabgap domain of human tbc1 domain family member 14 like domains"/>
    <property type="match status" value="1"/>
</dbReference>
<feature type="compositionally biased region" description="Low complexity" evidence="10">
    <location>
        <begin position="649"/>
        <end position="662"/>
    </location>
</feature>
<dbReference type="PANTHER" id="PTHR22957">
    <property type="entry name" value="TBC1 DOMAIN FAMILY MEMBER GTPASE-ACTIVATING PROTEIN"/>
    <property type="match status" value="1"/>
</dbReference>
<comment type="subunit">
    <text evidence="7">Interacts with non-phosphorylated form of RAB8A; phosphorylation of RAB8A at 'Thr-72' disrupts this interaction. Interacts with ARMC12.</text>
</comment>
<dbReference type="GO" id="GO:0005096">
    <property type="term" value="F:GTPase activator activity"/>
    <property type="evidence" value="ECO:0000318"/>
    <property type="project" value="GO_Central"/>
</dbReference>
<evidence type="ECO:0000256" key="4">
    <source>
        <dbReference type="ARBA" id="ARBA00022553"/>
    </source>
</evidence>
<evidence type="ECO:0000313" key="12">
    <source>
        <dbReference type="Proteomes" id="UP000001554"/>
    </source>
</evidence>
<dbReference type="RefSeq" id="XP_035663240.1">
    <property type="nucleotide sequence ID" value="XM_035807347.1"/>
</dbReference>
<keyword evidence="12" id="KW-1185">Reference proteome</keyword>
<keyword evidence="3" id="KW-0963">Cytoplasm</keyword>
<dbReference type="OMA" id="YEGLNNP"/>
<dbReference type="OrthoDB" id="10264062at2759"/>
<organism evidence="12 13">
    <name type="scientific">Branchiostoma floridae</name>
    <name type="common">Florida lancelet</name>
    <name type="synonym">Amphioxus</name>
    <dbReference type="NCBI Taxonomy" id="7739"/>
    <lineage>
        <taxon>Eukaryota</taxon>
        <taxon>Metazoa</taxon>
        <taxon>Chordata</taxon>
        <taxon>Cephalochordata</taxon>
        <taxon>Leptocardii</taxon>
        <taxon>Amphioxiformes</taxon>
        <taxon>Branchiostomatidae</taxon>
        <taxon>Branchiostoma</taxon>
    </lineage>
</organism>
<accession>A0A9J7HRX1</accession>
<gene>
    <name evidence="13" type="primary">LOC118406950</name>
</gene>
<dbReference type="Pfam" id="PF00566">
    <property type="entry name" value="RabGAP-TBC"/>
    <property type="match status" value="1"/>
</dbReference>
<dbReference type="FunFam" id="1.10.472.80:FF:000005">
    <property type="entry name" value="TBC1 domain family member 15"/>
    <property type="match status" value="1"/>
</dbReference>
<evidence type="ECO:0000256" key="1">
    <source>
        <dbReference type="ARBA" id="ARBA00004496"/>
    </source>
</evidence>
<dbReference type="InterPro" id="IPR035969">
    <property type="entry name" value="Rab-GAP_TBC_sf"/>
</dbReference>
<dbReference type="GO" id="GO:0005737">
    <property type="term" value="C:cytoplasm"/>
    <property type="evidence" value="ECO:0007669"/>
    <property type="project" value="UniProtKB-SubCell"/>
</dbReference>
<dbReference type="Gene3D" id="1.10.472.80">
    <property type="entry name" value="Ypt/Rab-GAP domain of gyp1p, domain 3"/>
    <property type="match status" value="1"/>
</dbReference>
<evidence type="ECO:0000256" key="5">
    <source>
        <dbReference type="ARBA" id="ARBA00022990"/>
    </source>
</evidence>
<sequence>MTPFLQERCHWSRRVWRHMSTGNPQKRRLTSAQSMTLVVNRTGRLSVPPMLVSTSHSRLHPVLASQDGGFDALLDWKAVEESNFEVQGSEGSGQPTWGTVSFHRSAAQTVASPESVNFHAKKNRYAINFSLLELKSIRRSSPSLGWSYLLFVLKDGATLPALHFHEGGSKAMMKAMEKYVSITRSPHDNRLFVVTPNDTEALSRSFDELQLFGESSGDLVSNTNVKGKATRFLRAAGQTKKKFFRDPYTTTLGGFSKVTNFLRDTLIAPNGHPTQRPPDEMADLLSEELPGLDIQPTENEFDLITRASLGPRPDVERRQPVSPDQWKNHQDGEGRITSIPLLLEAIFRGGIHPSLRKEVWPFLLEYYKWDSTHKDRLELRKRKEDDYFRMKLQWKSITEDQESRFTELRDRRSLIEKDVNRTDRTHPFFEGEQNPSLTLLYDILMTYCMYNFDLGYVQGMSDLLSPILMVMENEVDAFWCLVGFMDRVHHNFETDQQGMKTQLIQLQTLVHFLDPQMYTYLESKESANMYFCFRWLLIQFKREFSFPDIMRLWEVHWTDYLCQNFHLLLCMAILDTEKSAMMDNYLGFNEILKHINDLSLHIDVEDIMKKAEGIYIQIAECRDIPKPIRDILAIKSERDADNGTSTTESADSGGSARSADSSIEIVPDQEETTF</sequence>
<feature type="region of interest" description="Disordered" evidence="10">
    <location>
        <begin position="308"/>
        <end position="330"/>
    </location>
</feature>
<feature type="region of interest" description="Disordered" evidence="10">
    <location>
        <begin position="639"/>
        <end position="674"/>
    </location>
</feature>
<dbReference type="InterPro" id="IPR000195">
    <property type="entry name" value="Rab-GAP-TBC_dom"/>
</dbReference>
<dbReference type="InterPro" id="IPR021935">
    <property type="entry name" value="SGSM1/2_RBD"/>
</dbReference>
<dbReference type="SUPFAM" id="SSF47923">
    <property type="entry name" value="Ypt/Rab-GAP domain of gyp1p"/>
    <property type="match status" value="2"/>
</dbReference>
<reference evidence="12" key="1">
    <citation type="journal article" date="2020" name="Nat. Ecol. Evol.">
        <title>Deeply conserved synteny resolves early events in vertebrate evolution.</title>
        <authorList>
            <person name="Simakov O."/>
            <person name="Marletaz F."/>
            <person name="Yue J.X."/>
            <person name="O'Connell B."/>
            <person name="Jenkins J."/>
            <person name="Brandt A."/>
            <person name="Calef R."/>
            <person name="Tung C.H."/>
            <person name="Huang T.K."/>
            <person name="Schmutz J."/>
            <person name="Satoh N."/>
            <person name="Yu J.K."/>
            <person name="Putnam N.H."/>
            <person name="Green R.E."/>
            <person name="Rokhsar D.S."/>
        </authorList>
    </citation>
    <scope>NUCLEOTIDE SEQUENCE [LARGE SCALE GENOMIC DNA]</scope>
    <source>
        <strain evidence="12">S238N-H82</strain>
    </source>
</reference>
<dbReference type="SMART" id="SM00164">
    <property type="entry name" value="TBC"/>
    <property type="match status" value="1"/>
</dbReference>
<keyword evidence="5" id="KW-0007">Acetylation</keyword>
<dbReference type="GeneID" id="118406950"/>
<evidence type="ECO:0000256" key="8">
    <source>
        <dbReference type="ARBA" id="ARBA00067480"/>
    </source>
</evidence>
<protein>
    <recommendedName>
        <fullName evidence="8">TBC1 domain family member 15</fullName>
    </recommendedName>
    <alternativeName>
        <fullName evidence="9">GTPase-activating protein RAB7</fullName>
    </alternativeName>
</protein>
<evidence type="ECO:0000256" key="9">
    <source>
        <dbReference type="ARBA" id="ARBA00082539"/>
    </source>
</evidence>
<dbReference type="Proteomes" id="UP000001554">
    <property type="component" value="Chromosome 19"/>
</dbReference>
<dbReference type="AlphaFoldDB" id="A0A9J7HRX1"/>
<dbReference type="FunFam" id="1.10.8.270:FF:000005">
    <property type="entry name" value="TBC1 domain family member 15"/>
    <property type="match status" value="1"/>
</dbReference>
<comment type="function">
    <text evidence="6">Acts as a GTPase activating protein for RAB7A. Does not act on RAB4, RAB5 or RAB6.</text>
</comment>
<evidence type="ECO:0000256" key="10">
    <source>
        <dbReference type="SAM" id="MobiDB-lite"/>
    </source>
</evidence>
<comment type="subcellular location">
    <subcellularLocation>
        <location evidence="1">Cytoplasm</location>
    </subcellularLocation>
</comment>
<dbReference type="Pfam" id="PF12068">
    <property type="entry name" value="PH_RBD"/>
    <property type="match status" value="1"/>
</dbReference>
<name>A0A9J7HRX1_BRAFL</name>
<keyword evidence="4" id="KW-0597">Phosphoprotein</keyword>
<evidence type="ECO:0000256" key="3">
    <source>
        <dbReference type="ARBA" id="ARBA00022490"/>
    </source>
</evidence>
<evidence type="ECO:0000256" key="2">
    <source>
        <dbReference type="ARBA" id="ARBA00022468"/>
    </source>
</evidence>
<feature type="domain" description="Rab-GAP TBC" evidence="11">
    <location>
        <begin position="350"/>
        <end position="560"/>
    </location>
</feature>
<evidence type="ECO:0000313" key="13">
    <source>
        <dbReference type="RefSeq" id="XP_035663240.1"/>
    </source>
</evidence>
<evidence type="ECO:0000259" key="11">
    <source>
        <dbReference type="PROSITE" id="PS50086"/>
    </source>
</evidence>
<keyword evidence="2" id="KW-0343">GTPase activation</keyword>
<dbReference type="PROSITE" id="PS50086">
    <property type="entry name" value="TBC_RABGAP"/>
    <property type="match status" value="1"/>
</dbReference>
<evidence type="ECO:0000256" key="7">
    <source>
        <dbReference type="ARBA" id="ARBA00065268"/>
    </source>
</evidence>
<dbReference type="PANTHER" id="PTHR22957:SF645">
    <property type="entry name" value="LD27216P"/>
    <property type="match status" value="1"/>
</dbReference>